<sequence>MAEGTPLASGTERLPGSRRTRRAGRGGVWGQDGGLAARESLLYGGILLLRPRVPASPGLHRTTPEVGPRLLPFAPLSPNPTPTFPALLYLRGTYFALYFLATLLMVVYKSQVFTYPHGYLVLDLALLSLMGILEAAQLYLGAKGNLLEAEAPLAASLVLTVGNALLTVYFLLWQTLVLWADLVLSATLLALHSLEAVLQVVAIAAFVS</sequence>
<dbReference type="PANTHER" id="PTHR13531">
    <property type="entry name" value="GEO07735P1-RELATED-RELATED"/>
    <property type="match status" value="1"/>
</dbReference>
<feature type="transmembrane region" description="Helical" evidence="8">
    <location>
        <begin position="120"/>
        <end position="140"/>
    </location>
</feature>
<accession>A0A6J3ABN9</accession>
<keyword evidence="5 8" id="KW-0472">Membrane</keyword>
<keyword evidence="6" id="KW-0966">Cell projection</keyword>
<dbReference type="RefSeq" id="XP_031531023.2">
    <property type="nucleotide sequence ID" value="XM_031675163.2"/>
</dbReference>
<dbReference type="PANTHER" id="PTHR13531:SF8">
    <property type="entry name" value="TRANSMEMBRANE PROTEIN 80"/>
    <property type="match status" value="1"/>
</dbReference>
<evidence type="ECO:0000256" key="6">
    <source>
        <dbReference type="ARBA" id="ARBA00023273"/>
    </source>
</evidence>
<keyword evidence="9" id="KW-1185">Reference proteome</keyword>
<dbReference type="GeneID" id="102526616"/>
<proteinExistence type="predicted"/>
<dbReference type="GO" id="GO:0035869">
    <property type="term" value="C:ciliary transition zone"/>
    <property type="evidence" value="ECO:0007669"/>
    <property type="project" value="TreeGrafter"/>
</dbReference>
<name>A0A6J3ABN9_VICPA</name>
<dbReference type="Proteomes" id="UP001652581">
    <property type="component" value="Chromosome 10"/>
</dbReference>
<dbReference type="InterPro" id="IPR019184">
    <property type="entry name" value="Uncharacterised_TM-17"/>
</dbReference>
<dbReference type="FunCoup" id="A0A6J3ABN9">
    <property type="interactions" value="1264"/>
</dbReference>
<gene>
    <name evidence="10" type="primary">TMEM80</name>
</gene>
<keyword evidence="3 8" id="KW-0812">Transmembrane</keyword>
<organism evidence="9 10">
    <name type="scientific">Vicugna pacos</name>
    <name type="common">Alpaca</name>
    <name type="synonym">Lama pacos</name>
    <dbReference type="NCBI Taxonomy" id="30538"/>
    <lineage>
        <taxon>Eukaryota</taxon>
        <taxon>Metazoa</taxon>
        <taxon>Chordata</taxon>
        <taxon>Craniata</taxon>
        <taxon>Vertebrata</taxon>
        <taxon>Euteleostomi</taxon>
        <taxon>Mammalia</taxon>
        <taxon>Eutheria</taxon>
        <taxon>Laurasiatheria</taxon>
        <taxon>Artiodactyla</taxon>
        <taxon>Tylopoda</taxon>
        <taxon>Camelidae</taxon>
        <taxon>Vicugna</taxon>
    </lineage>
</organism>
<evidence type="ECO:0000256" key="8">
    <source>
        <dbReference type="SAM" id="Phobius"/>
    </source>
</evidence>
<dbReference type="CTD" id="283232"/>
<comment type="subcellular location">
    <subcellularLocation>
        <location evidence="1">Cell projection</location>
        <location evidence="1">Cilium</location>
    </subcellularLocation>
    <subcellularLocation>
        <location evidence="2">Membrane</location>
        <topology evidence="2">Multi-pass membrane protein</topology>
    </subcellularLocation>
</comment>
<dbReference type="GO" id="GO:1905515">
    <property type="term" value="P:non-motile cilium assembly"/>
    <property type="evidence" value="ECO:0007669"/>
    <property type="project" value="TreeGrafter"/>
</dbReference>
<feature type="transmembrane region" description="Helical" evidence="8">
    <location>
        <begin position="152"/>
        <end position="172"/>
    </location>
</feature>
<evidence type="ECO:0000313" key="10">
    <source>
        <dbReference type="RefSeq" id="XP_031531023.2"/>
    </source>
</evidence>
<dbReference type="InParanoid" id="A0A6J3ABN9"/>
<evidence type="ECO:0000256" key="3">
    <source>
        <dbReference type="ARBA" id="ARBA00022692"/>
    </source>
</evidence>
<dbReference type="Pfam" id="PF09799">
    <property type="entry name" value="Transmemb_17"/>
    <property type="match status" value="1"/>
</dbReference>
<feature type="transmembrane region" description="Helical" evidence="8">
    <location>
        <begin position="86"/>
        <end position="108"/>
    </location>
</feature>
<dbReference type="AlphaFoldDB" id="A0A6J3ABN9"/>
<keyword evidence="4 8" id="KW-1133">Transmembrane helix</keyword>
<reference evidence="10" key="1">
    <citation type="submission" date="2025-08" db="UniProtKB">
        <authorList>
            <consortium name="RefSeq"/>
        </authorList>
    </citation>
    <scope>IDENTIFICATION</scope>
</reference>
<evidence type="ECO:0000313" key="9">
    <source>
        <dbReference type="Proteomes" id="UP001652581"/>
    </source>
</evidence>
<evidence type="ECO:0000256" key="4">
    <source>
        <dbReference type="ARBA" id="ARBA00022989"/>
    </source>
</evidence>
<protein>
    <submittedName>
        <fullName evidence="10">Transmembrane protein 80 isoform X1</fullName>
    </submittedName>
</protein>
<evidence type="ECO:0000256" key="2">
    <source>
        <dbReference type="ARBA" id="ARBA00004141"/>
    </source>
</evidence>
<feature type="transmembrane region" description="Helical" evidence="8">
    <location>
        <begin position="184"/>
        <end position="207"/>
    </location>
</feature>
<evidence type="ECO:0000256" key="5">
    <source>
        <dbReference type="ARBA" id="ARBA00023136"/>
    </source>
</evidence>
<evidence type="ECO:0000256" key="1">
    <source>
        <dbReference type="ARBA" id="ARBA00004138"/>
    </source>
</evidence>
<evidence type="ECO:0000256" key="7">
    <source>
        <dbReference type="SAM" id="MobiDB-lite"/>
    </source>
</evidence>
<dbReference type="GO" id="GO:0016020">
    <property type="term" value="C:membrane"/>
    <property type="evidence" value="ECO:0007669"/>
    <property type="project" value="UniProtKB-SubCell"/>
</dbReference>
<feature type="region of interest" description="Disordered" evidence="7">
    <location>
        <begin position="1"/>
        <end position="26"/>
    </location>
</feature>